<dbReference type="Gene3D" id="1.10.287.630">
    <property type="entry name" value="Helix hairpin bin"/>
    <property type="match status" value="1"/>
</dbReference>
<dbReference type="AlphaFoldDB" id="A0AAQ4D6L7"/>
<evidence type="ECO:0000313" key="8">
    <source>
        <dbReference type="Proteomes" id="UP001321473"/>
    </source>
</evidence>
<evidence type="ECO:0000256" key="1">
    <source>
        <dbReference type="ARBA" id="ARBA00004141"/>
    </source>
</evidence>
<dbReference type="GO" id="GO:0030553">
    <property type="term" value="F:cGMP binding"/>
    <property type="evidence" value="ECO:0007669"/>
    <property type="project" value="TreeGrafter"/>
</dbReference>
<dbReference type="EMBL" id="JARKHS020034461">
    <property type="protein sequence ID" value="KAK8758107.1"/>
    <property type="molecule type" value="Genomic_DNA"/>
</dbReference>
<feature type="non-terminal residue" evidence="7">
    <location>
        <position position="315"/>
    </location>
</feature>
<dbReference type="GO" id="GO:0005886">
    <property type="term" value="C:plasma membrane"/>
    <property type="evidence" value="ECO:0007669"/>
    <property type="project" value="TreeGrafter"/>
</dbReference>
<comment type="subcellular location">
    <subcellularLocation>
        <location evidence="1">Membrane</location>
        <topology evidence="1">Multi-pass membrane protein</topology>
    </subcellularLocation>
</comment>
<feature type="transmembrane region" description="Helical" evidence="5">
    <location>
        <begin position="242"/>
        <end position="260"/>
    </location>
</feature>
<evidence type="ECO:0000256" key="2">
    <source>
        <dbReference type="ARBA" id="ARBA00022692"/>
    </source>
</evidence>
<keyword evidence="8" id="KW-1185">Reference proteome</keyword>
<reference evidence="7 8" key="1">
    <citation type="journal article" date="2023" name="Arcadia Sci">
        <title>De novo assembly of a long-read Amblyomma americanum tick genome.</title>
        <authorList>
            <person name="Chou S."/>
            <person name="Poskanzer K.E."/>
            <person name="Rollins M."/>
            <person name="Thuy-Boun P.S."/>
        </authorList>
    </citation>
    <scope>NUCLEOTIDE SEQUENCE [LARGE SCALE GENOMIC DNA]</scope>
    <source>
        <strain evidence="7">F_SG_1</strain>
        <tissue evidence="7">Salivary glands</tissue>
    </source>
</reference>
<feature type="transmembrane region" description="Helical" evidence="5">
    <location>
        <begin position="84"/>
        <end position="106"/>
    </location>
</feature>
<proteinExistence type="predicted"/>
<dbReference type="PANTHER" id="PTHR45638:SF1">
    <property type="entry name" value="CYCLIC NUCLEOTIDE-GATED ION CHANNEL SUBUNIT B, ISOFORM A"/>
    <property type="match status" value="1"/>
</dbReference>
<sequence length="315" mass="36349">MSFEMYASWTEQVLLCLFQAGQKRDPTAQAEVPAFRLRSELLTEKRLAERCSGRVSGGEREHVTEQRQLSAEARMSVPRVAGKLYVSWQLAVSVCFLYNCWAIFLRAVFLEGTHTDEAGFFACDYLSDLVYLLDMLLFKARIKFHSAGMWVIQTFWEFFDRIDALAKSPYVIRVLRTLLYMMYLIHLNTCAYYAISKYEGIGSNPFVFQGGNKTAYVRCFYFAFKTATSIGKNAKPSNELEYAYMTLSWLLGVFLFAFLIGQVRDIVATATQGRTQCRQAVDACVRHLRRLGLPDDLQRRVRLWLNHTWAQKKTL</sequence>
<evidence type="ECO:0000256" key="4">
    <source>
        <dbReference type="ARBA" id="ARBA00023136"/>
    </source>
</evidence>
<feature type="transmembrane region" description="Helical" evidence="5">
    <location>
        <begin position="177"/>
        <end position="195"/>
    </location>
</feature>
<name>A0AAQ4D6L7_AMBAM</name>
<gene>
    <name evidence="7" type="ORF">V5799_004257</name>
</gene>
<dbReference type="SUPFAM" id="SSF81324">
    <property type="entry name" value="Voltage-gated potassium channels"/>
    <property type="match status" value="1"/>
</dbReference>
<dbReference type="Proteomes" id="UP001321473">
    <property type="component" value="Unassembled WGS sequence"/>
</dbReference>
<dbReference type="GO" id="GO:0044877">
    <property type="term" value="F:protein-containing complex binding"/>
    <property type="evidence" value="ECO:0007669"/>
    <property type="project" value="TreeGrafter"/>
</dbReference>
<evidence type="ECO:0000256" key="5">
    <source>
        <dbReference type="SAM" id="Phobius"/>
    </source>
</evidence>
<accession>A0AAQ4D6L7</accession>
<protein>
    <recommendedName>
        <fullName evidence="6">Ion transport domain-containing protein</fullName>
    </recommendedName>
</protein>
<feature type="domain" description="Ion transport" evidence="6">
    <location>
        <begin position="157"/>
        <end position="272"/>
    </location>
</feature>
<keyword evidence="4 5" id="KW-0472">Membrane</keyword>
<evidence type="ECO:0000259" key="6">
    <source>
        <dbReference type="Pfam" id="PF00520"/>
    </source>
</evidence>
<keyword evidence="2 5" id="KW-0812">Transmembrane</keyword>
<keyword evidence="3 5" id="KW-1133">Transmembrane helix</keyword>
<dbReference type="GO" id="GO:0005223">
    <property type="term" value="F:intracellularly cGMP-activated cation channel activity"/>
    <property type="evidence" value="ECO:0007669"/>
    <property type="project" value="TreeGrafter"/>
</dbReference>
<organism evidence="7 8">
    <name type="scientific">Amblyomma americanum</name>
    <name type="common">Lone star tick</name>
    <dbReference type="NCBI Taxonomy" id="6943"/>
    <lineage>
        <taxon>Eukaryota</taxon>
        <taxon>Metazoa</taxon>
        <taxon>Ecdysozoa</taxon>
        <taxon>Arthropoda</taxon>
        <taxon>Chelicerata</taxon>
        <taxon>Arachnida</taxon>
        <taxon>Acari</taxon>
        <taxon>Parasitiformes</taxon>
        <taxon>Ixodida</taxon>
        <taxon>Ixodoidea</taxon>
        <taxon>Ixodidae</taxon>
        <taxon>Amblyomminae</taxon>
        <taxon>Amblyomma</taxon>
    </lineage>
</organism>
<evidence type="ECO:0000256" key="3">
    <source>
        <dbReference type="ARBA" id="ARBA00022989"/>
    </source>
</evidence>
<dbReference type="InterPro" id="IPR050866">
    <property type="entry name" value="CNG_cation_channel"/>
</dbReference>
<dbReference type="Gene3D" id="1.10.287.70">
    <property type="match status" value="1"/>
</dbReference>
<dbReference type="PANTHER" id="PTHR45638">
    <property type="entry name" value="CYCLIC NUCLEOTIDE-GATED CATION CHANNEL SUBUNIT A"/>
    <property type="match status" value="1"/>
</dbReference>
<dbReference type="InterPro" id="IPR005821">
    <property type="entry name" value="Ion_trans_dom"/>
</dbReference>
<evidence type="ECO:0000313" key="7">
    <source>
        <dbReference type="EMBL" id="KAK8758107.1"/>
    </source>
</evidence>
<dbReference type="GO" id="GO:0017071">
    <property type="term" value="C:intracellular cyclic nucleotide activated cation channel complex"/>
    <property type="evidence" value="ECO:0007669"/>
    <property type="project" value="TreeGrafter"/>
</dbReference>
<comment type="caution">
    <text evidence="7">The sequence shown here is derived from an EMBL/GenBank/DDBJ whole genome shotgun (WGS) entry which is preliminary data.</text>
</comment>
<dbReference type="GO" id="GO:0005222">
    <property type="term" value="F:intracellularly cAMP-activated cation channel activity"/>
    <property type="evidence" value="ECO:0007669"/>
    <property type="project" value="TreeGrafter"/>
</dbReference>
<dbReference type="Pfam" id="PF00520">
    <property type="entry name" value="Ion_trans"/>
    <property type="match status" value="1"/>
</dbReference>